<evidence type="ECO:0000256" key="5">
    <source>
        <dbReference type="ARBA" id="ARBA00023136"/>
    </source>
</evidence>
<dbReference type="GO" id="GO:0005886">
    <property type="term" value="C:plasma membrane"/>
    <property type="evidence" value="ECO:0007669"/>
    <property type="project" value="TreeGrafter"/>
</dbReference>
<organism evidence="9 10">
    <name type="scientific">Glarea lozoyensis (strain ATCC 20868 / MF5171)</name>
    <dbReference type="NCBI Taxonomy" id="1116229"/>
    <lineage>
        <taxon>Eukaryota</taxon>
        <taxon>Fungi</taxon>
        <taxon>Dikarya</taxon>
        <taxon>Ascomycota</taxon>
        <taxon>Pezizomycotina</taxon>
        <taxon>Leotiomycetes</taxon>
        <taxon>Helotiales</taxon>
        <taxon>Helotiaceae</taxon>
        <taxon>Glarea</taxon>
    </lineage>
</organism>
<feature type="transmembrane region" description="Helical" evidence="7">
    <location>
        <begin position="287"/>
        <end position="310"/>
    </location>
</feature>
<protein>
    <submittedName>
        <fullName evidence="9">MFS general substrate transporter</fullName>
    </submittedName>
</protein>
<dbReference type="InterPro" id="IPR036259">
    <property type="entry name" value="MFS_trans_sf"/>
</dbReference>
<dbReference type="Proteomes" id="UP000016922">
    <property type="component" value="Unassembled WGS sequence"/>
</dbReference>
<dbReference type="KEGG" id="glz:GLAREA_01193"/>
<reference evidence="9 10" key="1">
    <citation type="journal article" date="2013" name="BMC Genomics">
        <title>Genomics-driven discovery of the pneumocandin biosynthetic gene cluster in the fungus Glarea lozoyensis.</title>
        <authorList>
            <person name="Chen L."/>
            <person name="Yue Q."/>
            <person name="Zhang X."/>
            <person name="Xiang M."/>
            <person name="Wang C."/>
            <person name="Li S."/>
            <person name="Che Y."/>
            <person name="Ortiz-Lopez F.J."/>
            <person name="Bills G.F."/>
            <person name="Liu X."/>
            <person name="An Z."/>
        </authorList>
    </citation>
    <scope>NUCLEOTIDE SEQUENCE [LARGE SCALE GENOMIC DNA]</scope>
    <source>
        <strain evidence="10">ATCC 20868 / MF5171</strain>
    </source>
</reference>
<dbReference type="Pfam" id="PF07690">
    <property type="entry name" value="MFS_1"/>
    <property type="match status" value="1"/>
</dbReference>
<feature type="transmembrane region" description="Helical" evidence="7">
    <location>
        <begin position="260"/>
        <end position="281"/>
    </location>
</feature>
<feature type="transmembrane region" description="Helical" evidence="7">
    <location>
        <begin position="330"/>
        <end position="355"/>
    </location>
</feature>
<gene>
    <name evidence="9" type="ORF">GLAREA_01193</name>
</gene>
<keyword evidence="3 7" id="KW-0812">Transmembrane</keyword>
<feature type="transmembrane region" description="Helical" evidence="7">
    <location>
        <begin position="221"/>
        <end position="240"/>
    </location>
</feature>
<dbReference type="PROSITE" id="PS50850">
    <property type="entry name" value="MFS"/>
    <property type="match status" value="1"/>
</dbReference>
<dbReference type="FunFam" id="1.20.1250.20:FF:000196">
    <property type="entry name" value="MFS toxin efflux pump (AflT)"/>
    <property type="match status" value="1"/>
</dbReference>
<dbReference type="InterPro" id="IPR011701">
    <property type="entry name" value="MFS"/>
</dbReference>
<evidence type="ECO:0000313" key="10">
    <source>
        <dbReference type="Proteomes" id="UP000016922"/>
    </source>
</evidence>
<feature type="transmembrane region" description="Helical" evidence="7">
    <location>
        <begin position="532"/>
        <end position="550"/>
    </location>
</feature>
<dbReference type="SUPFAM" id="SSF103473">
    <property type="entry name" value="MFS general substrate transporter"/>
    <property type="match status" value="1"/>
</dbReference>
<dbReference type="InterPro" id="IPR020846">
    <property type="entry name" value="MFS_dom"/>
</dbReference>
<dbReference type="OrthoDB" id="10021397at2759"/>
<feature type="transmembrane region" description="Helical" evidence="7">
    <location>
        <begin position="367"/>
        <end position="387"/>
    </location>
</feature>
<dbReference type="PANTHER" id="PTHR23501:SF193">
    <property type="entry name" value="MULTIDRUG TRANSPORTER, PUTATIVE (AFU_ORTHOLOGUE AFUA_8G00940)-RELATED"/>
    <property type="match status" value="1"/>
</dbReference>
<keyword evidence="4 7" id="KW-1133">Transmembrane helix</keyword>
<evidence type="ECO:0000256" key="4">
    <source>
        <dbReference type="ARBA" id="ARBA00022989"/>
    </source>
</evidence>
<keyword evidence="10" id="KW-1185">Reference proteome</keyword>
<dbReference type="Gene3D" id="1.20.1250.20">
    <property type="entry name" value="MFS general substrate transporter like domains"/>
    <property type="match status" value="1"/>
</dbReference>
<feature type="region of interest" description="Disordered" evidence="6">
    <location>
        <begin position="1"/>
        <end position="34"/>
    </location>
</feature>
<dbReference type="RefSeq" id="XP_008086600.1">
    <property type="nucleotide sequence ID" value="XM_008088409.1"/>
</dbReference>
<accession>S3CZQ0</accession>
<evidence type="ECO:0000256" key="3">
    <source>
        <dbReference type="ARBA" id="ARBA00022692"/>
    </source>
</evidence>
<comment type="similarity">
    <text evidence="2">Belongs to the major facilitator superfamily. TCR/Tet family.</text>
</comment>
<dbReference type="CDD" id="cd17502">
    <property type="entry name" value="MFS_Azr1_MDR_like"/>
    <property type="match status" value="1"/>
</dbReference>
<name>S3CZQ0_GLAL2</name>
<dbReference type="GO" id="GO:0022857">
    <property type="term" value="F:transmembrane transporter activity"/>
    <property type="evidence" value="ECO:0007669"/>
    <property type="project" value="InterPro"/>
</dbReference>
<evidence type="ECO:0000259" key="8">
    <source>
        <dbReference type="PROSITE" id="PS50850"/>
    </source>
</evidence>
<feature type="transmembrane region" description="Helical" evidence="7">
    <location>
        <begin position="101"/>
        <end position="120"/>
    </location>
</feature>
<proteinExistence type="inferred from homology"/>
<dbReference type="HOGENOM" id="CLU_000960_22_1_1"/>
<feature type="transmembrane region" description="Helical" evidence="7">
    <location>
        <begin position="156"/>
        <end position="178"/>
    </location>
</feature>
<dbReference type="PANTHER" id="PTHR23501">
    <property type="entry name" value="MAJOR FACILITATOR SUPERFAMILY"/>
    <property type="match status" value="1"/>
</dbReference>
<evidence type="ECO:0000313" key="9">
    <source>
        <dbReference type="EMBL" id="EPE25281.1"/>
    </source>
</evidence>
<feature type="transmembrane region" description="Helical" evidence="7">
    <location>
        <begin position="457"/>
        <end position="477"/>
    </location>
</feature>
<dbReference type="eggNOG" id="KOG0254">
    <property type="taxonomic scope" value="Eukaryota"/>
</dbReference>
<feature type="transmembrane region" description="Helical" evidence="7">
    <location>
        <begin position="63"/>
        <end position="89"/>
    </location>
</feature>
<dbReference type="AlphaFoldDB" id="S3CZQ0"/>
<feature type="transmembrane region" description="Helical" evidence="7">
    <location>
        <begin position="190"/>
        <end position="215"/>
    </location>
</feature>
<dbReference type="Gene3D" id="1.20.1720.10">
    <property type="entry name" value="Multidrug resistance protein D"/>
    <property type="match status" value="1"/>
</dbReference>
<feature type="transmembrane region" description="Helical" evidence="7">
    <location>
        <begin position="132"/>
        <end position="150"/>
    </location>
</feature>
<keyword evidence="5 7" id="KW-0472">Membrane</keyword>
<evidence type="ECO:0000256" key="2">
    <source>
        <dbReference type="ARBA" id="ARBA00007520"/>
    </source>
</evidence>
<dbReference type="GeneID" id="19460251"/>
<dbReference type="EMBL" id="KE145371">
    <property type="protein sequence ID" value="EPE25281.1"/>
    <property type="molecule type" value="Genomic_DNA"/>
</dbReference>
<dbReference type="OMA" id="RIIWSSC"/>
<evidence type="ECO:0000256" key="7">
    <source>
        <dbReference type="SAM" id="Phobius"/>
    </source>
</evidence>
<evidence type="ECO:0000256" key="1">
    <source>
        <dbReference type="ARBA" id="ARBA00004141"/>
    </source>
</evidence>
<feature type="domain" description="Major facilitator superfamily (MFS) profile" evidence="8">
    <location>
        <begin position="66"/>
        <end position="555"/>
    </location>
</feature>
<evidence type="ECO:0000256" key="6">
    <source>
        <dbReference type="SAM" id="MobiDB-lite"/>
    </source>
</evidence>
<feature type="compositionally biased region" description="Basic and acidic residues" evidence="6">
    <location>
        <begin position="1"/>
        <end position="12"/>
    </location>
</feature>
<comment type="subcellular location">
    <subcellularLocation>
        <location evidence="1">Membrane</location>
        <topology evidence="1">Multi-pass membrane protein</topology>
    </subcellularLocation>
</comment>
<sequence>MEKPDQLLESSRKLSSSEMDDGSKTERSISPPFEQIPVKSEKSIKNTETSAAEEWVYLTGFKLWAVIGVVTVACFILLLDTAIIATAIPKITSDFHSLNDVGWYGSSYLLASAALTPMAGKIYTRYNSKWSFLSFLGVFELGSLLCALAKDAKMLIVARAIAGLGSSGLINGALTIIANSIPLEKRAASTGFLMAFAQMGLLLGPVIGGALTQHVSWRWCFWINLPAGALTAAILLLIQIPQRIAVRTKKSTWQSFIMELDIPGFFLFAPTTIMLLLALQWGGTKYAWSSATIIGLFCGFAANTVVFCIWEKSRGEMAMIPWSMIKQRVVWCSCLLMLFFFGANLIISYYLAIYFQAVKGVSPTTSGVNFLPSILSQMFMAITSGVLVGKLGYYLPWAVISSVFSSLGHGLISTFTPTTTTGVWIGYQIIGGAGRGAGLQMPIIAIQNCIPQEQVSIGMSLVAFAQTLGGSLFLAFAQTCFSGALPKSLATHAPGVSHTLVEQAGASGFREVIPKESLAGVIEAYNDSLNQVFYIAAAASAACFIFAWGMGWKDIRKKKIVEVAA</sequence>